<proteinExistence type="predicted"/>
<dbReference type="InterPro" id="IPR009492">
    <property type="entry name" value="TniQ"/>
</dbReference>
<organism evidence="3 4">
    <name type="scientific">Cytobacillus mangrovibacter</name>
    <dbReference type="NCBI Taxonomy" id="3299024"/>
    <lineage>
        <taxon>Bacteria</taxon>
        <taxon>Bacillati</taxon>
        <taxon>Bacillota</taxon>
        <taxon>Bacilli</taxon>
        <taxon>Bacillales</taxon>
        <taxon>Bacillaceae</taxon>
        <taxon>Cytobacillus</taxon>
    </lineage>
</organism>
<dbReference type="Pfam" id="PF15978">
    <property type="entry name" value="TnsD"/>
    <property type="match status" value="2"/>
</dbReference>
<evidence type="ECO:0000259" key="1">
    <source>
        <dbReference type="Pfam" id="PF06527"/>
    </source>
</evidence>
<feature type="domain" description="TniQ" evidence="1">
    <location>
        <begin position="6"/>
        <end position="160"/>
    </location>
</feature>
<dbReference type="Proteomes" id="UP001601058">
    <property type="component" value="Unassembled WGS sequence"/>
</dbReference>
<accession>A0ABW6K292</accession>
<name>A0ABW6K292_9BACI</name>
<reference evidence="3 4" key="1">
    <citation type="submission" date="2024-08" db="EMBL/GenBank/DDBJ databases">
        <title>Two novel Cytobacillus novel species.</title>
        <authorList>
            <person name="Liu G."/>
        </authorList>
    </citation>
    <scope>NUCLEOTIDE SEQUENCE [LARGE SCALE GENOMIC DNA]</scope>
    <source>
        <strain evidence="3 4">FJAT-53684</strain>
    </source>
</reference>
<evidence type="ECO:0000259" key="2">
    <source>
        <dbReference type="Pfam" id="PF15978"/>
    </source>
</evidence>
<dbReference type="Pfam" id="PF06527">
    <property type="entry name" value="TniQ"/>
    <property type="match status" value="1"/>
</dbReference>
<dbReference type="EMBL" id="JBIACJ010000012">
    <property type="protein sequence ID" value="MFE8698294.1"/>
    <property type="molecule type" value="Genomic_DNA"/>
</dbReference>
<evidence type="ECO:0000313" key="3">
    <source>
        <dbReference type="EMBL" id="MFE8698294.1"/>
    </source>
</evidence>
<sequence length="504" mass="59036">MINFLPLIYQDELLFSVISRYKQMCGMESKRALEMDLFRIYKRMGRKSVLFPQNLRTFVSNLPPTSKLSSKEIIINHTMYPFYTAFLSEKKSRLVFKSMEDGCGRNIESMAGMAGSKVKSSNYLRYCPICFKQDIEQLGESYWRRLPQVPGALYCPVHQVLYKESNVVITDSRNDFLCADEDTCSADLATDNYPKDIKETNLNYVENASYILFHNQNRKDLSFIIAFYIDKLRERGCASHGGTLYIDRFIEDFLHHYPSKYLGLMQSSVDIDQEANWLRLFVRNNNKNRSPLRHLLFLQFLEVNASELFSANTTIGKQTINPNRIPLYDIKDRRKKWLKIIEDNPGANRTELKQVGKGLHTWIYVNDREWYEEVTPSVKTRKKRSSDIDWEKRDEKCLELAKNAVETLLKEKGKPIRIIPSTIRRAIGASRWFNHPKLVKTRQYIKDVTEDIESYRVRKIKWAIEEMIKKGEKLTTYKIQLFVGFGGSNKEVKEQINSIVSNYE</sequence>
<comment type="caution">
    <text evidence="3">The sequence shown here is derived from an EMBL/GenBank/DDBJ whole genome shotgun (WGS) entry which is preliminary data.</text>
</comment>
<gene>
    <name evidence="3" type="ORF">ACFYKT_18380</name>
</gene>
<keyword evidence="4" id="KW-1185">Reference proteome</keyword>
<dbReference type="InterPro" id="IPR032750">
    <property type="entry name" value="TnsD_C"/>
</dbReference>
<protein>
    <submittedName>
        <fullName evidence="3">TnsD family Tn7-like transposition protein</fullName>
    </submittedName>
</protein>
<dbReference type="RefSeq" id="WP_389222546.1">
    <property type="nucleotide sequence ID" value="NZ_JBIACJ010000012.1"/>
</dbReference>
<evidence type="ECO:0000313" key="4">
    <source>
        <dbReference type="Proteomes" id="UP001601058"/>
    </source>
</evidence>
<feature type="domain" description="Transposon Tn7 transposition protein TnsD C-terminal" evidence="2">
    <location>
        <begin position="211"/>
        <end position="313"/>
    </location>
</feature>
<feature type="domain" description="Transposon Tn7 transposition protein TnsD C-terminal" evidence="2">
    <location>
        <begin position="330"/>
        <end position="434"/>
    </location>
</feature>